<keyword evidence="10" id="KW-1185">Reference proteome</keyword>
<evidence type="ECO:0000256" key="4">
    <source>
        <dbReference type="ARBA" id="ARBA00022490"/>
    </source>
</evidence>
<dbReference type="GO" id="GO:0030425">
    <property type="term" value="C:dendrite"/>
    <property type="evidence" value="ECO:0007669"/>
    <property type="project" value="TreeGrafter"/>
</dbReference>
<dbReference type="GO" id="GO:0005737">
    <property type="term" value="C:cytoplasm"/>
    <property type="evidence" value="ECO:0007669"/>
    <property type="project" value="UniProtKB-SubCell"/>
</dbReference>
<evidence type="ECO:0000313" key="10">
    <source>
        <dbReference type="Proteomes" id="UP000824540"/>
    </source>
</evidence>
<organism evidence="9 10">
    <name type="scientific">Albula glossodonta</name>
    <name type="common">roundjaw bonefish</name>
    <dbReference type="NCBI Taxonomy" id="121402"/>
    <lineage>
        <taxon>Eukaryota</taxon>
        <taxon>Metazoa</taxon>
        <taxon>Chordata</taxon>
        <taxon>Craniata</taxon>
        <taxon>Vertebrata</taxon>
        <taxon>Euteleostomi</taxon>
        <taxon>Actinopterygii</taxon>
        <taxon>Neopterygii</taxon>
        <taxon>Teleostei</taxon>
        <taxon>Albuliformes</taxon>
        <taxon>Albulidae</taxon>
        <taxon>Albula</taxon>
    </lineage>
</organism>
<accession>A0A8T2NWD7</accession>
<dbReference type="GO" id="GO:0008017">
    <property type="term" value="F:microtubule binding"/>
    <property type="evidence" value="ECO:0007669"/>
    <property type="project" value="TreeGrafter"/>
</dbReference>
<sequence length="198" mass="22394">MKFIGGFYFDVFHGLITVECCWRKIVHEVPPYYRKRKREKKLGRVITPDTWKDGARNTTESGGRKLNENKALTSKKARFDPYGKSRFATCRICKSSVHQSGSNYCQGCAYKKGICAMCGKKVLDTKNYKQTSVARNSSRVFGSSRKTPSIALVTRCPEKPLAVGVLSQPLKNGGVGCFQRRQLRFILRLFSRLLVIAL</sequence>
<dbReference type="Pfam" id="PF10235">
    <property type="entry name" value="Cript"/>
    <property type="match status" value="1"/>
</dbReference>
<comment type="subcellular location">
    <subcellularLocation>
        <location evidence="1">Cytoplasm</location>
    </subcellularLocation>
</comment>
<evidence type="ECO:0000256" key="2">
    <source>
        <dbReference type="ARBA" id="ARBA00009021"/>
    </source>
</evidence>
<dbReference type="InterPro" id="IPR019367">
    <property type="entry name" value="PDZ-binding_CRIPT"/>
</dbReference>
<dbReference type="OrthoDB" id="147332at2759"/>
<keyword evidence="6" id="KW-0747">Spliceosome</keyword>
<comment type="caution">
    <text evidence="9">The sequence shown here is derived from an EMBL/GenBank/DDBJ whole genome shotgun (WGS) entry which is preliminary data.</text>
</comment>
<evidence type="ECO:0000313" key="9">
    <source>
        <dbReference type="EMBL" id="KAG9344489.1"/>
    </source>
</evidence>
<evidence type="ECO:0000256" key="5">
    <source>
        <dbReference type="ARBA" id="ARBA00022664"/>
    </source>
</evidence>
<keyword evidence="5" id="KW-0507">mRNA processing</keyword>
<proteinExistence type="inferred from homology"/>
<evidence type="ECO:0000256" key="6">
    <source>
        <dbReference type="ARBA" id="ARBA00022728"/>
    </source>
</evidence>
<dbReference type="GO" id="GO:0008380">
    <property type="term" value="P:RNA splicing"/>
    <property type="evidence" value="ECO:0007669"/>
    <property type="project" value="UniProtKB-KW"/>
</dbReference>
<evidence type="ECO:0000256" key="3">
    <source>
        <dbReference type="ARBA" id="ARBA00018615"/>
    </source>
</evidence>
<dbReference type="GO" id="GO:0006397">
    <property type="term" value="P:mRNA processing"/>
    <property type="evidence" value="ECO:0007669"/>
    <property type="project" value="UniProtKB-KW"/>
</dbReference>
<dbReference type="EMBL" id="JAFBMS010000020">
    <property type="protein sequence ID" value="KAG9344489.1"/>
    <property type="molecule type" value="Genomic_DNA"/>
</dbReference>
<dbReference type="AlphaFoldDB" id="A0A8T2NWD7"/>
<dbReference type="GO" id="GO:0030165">
    <property type="term" value="F:PDZ domain binding"/>
    <property type="evidence" value="ECO:0007669"/>
    <property type="project" value="TreeGrafter"/>
</dbReference>
<evidence type="ECO:0000256" key="8">
    <source>
        <dbReference type="ARBA" id="ARBA00032518"/>
    </source>
</evidence>
<name>A0A8T2NWD7_9TELE</name>
<evidence type="ECO:0000256" key="1">
    <source>
        <dbReference type="ARBA" id="ARBA00004496"/>
    </source>
</evidence>
<evidence type="ECO:0000256" key="7">
    <source>
        <dbReference type="ARBA" id="ARBA00023187"/>
    </source>
</evidence>
<keyword evidence="7" id="KW-0508">mRNA splicing</keyword>
<protein>
    <recommendedName>
        <fullName evidence="3">Cysteine-rich PDZ-binding protein</fullName>
    </recommendedName>
    <alternativeName>
        <fullName evidence="8">Cysteine-rich interactor of PDZ three</fullName>
    </alternativeName>
</protein>
<dbReference type="PANTHER" id="PTHR11805:SF1">
    <property type="entry name" value="CYSTEINE-RICH PDZ-BINDING PROTEIN"/>
    <property type="match status" value="1"/>
</dbReference>
<gene>
    <name evidence="9" type="ORF">JZ751_011159</name>
</gene>
<comment type="similarity">
    <text evidence="2">Belongs to the CRIPT family.</text>
</comment>
<dbReference type="GO" id="GO:0031122">
    <property type="term" value="P:cytoplasmic microtubule organization"/>
    <property type="evidence" value="ECO:0007669"/>
    <property type="project" value="TreeGrafter"/>
</dbReference>
<dbReference type="PANTHER" id="PTHR11805">
    <property type="entry name" value="CYSTEINE-RICH PDZ-BINDING PROTEIN"/>
    <property type="match status" value="1"/>
</dbReference>
<dbReference type="Proteomes" id="UP000824540">
    <property type="component" value="Unassembled WGS sequence"/>
</dbReference>
<dbReference type="GO" id="GO:0005681">
    <property type="term" value="C:spliceosomal complex"/>
    <property type="evidence" value="ECO:0007669"/>
    <property type="project" value="UniProtKB-KW"/>
</dbReference>
<reference evidence="9" key="1">
    <citation type="thesis" date="2021" institute="BYU ScholarsArchive" country="Provo, UT, USA">
        <title>Applications of and Algorithms for Genome Assembly and Genomic Analyses with an Emphasis on Marine Teleosts.</title>
        <authorList>
            <person name="Pickett B.D."/>
        </authorList>
    </citation>
    <scope>NUCLEOTIDE SEQUENCE</scope>
    <source>
        <strain evidence="9">HI-2016</strain>
    </source>
</reference>
<keyword evidence="4" id="KW-0963">Cytoplasm</keyword>